<keyword evidence="1" id="KW-0812">Transmembrane</keyword>
<feature type="transmembrane region" description="Helical" evidence="1">
    <location>
        <begin position="168"/>
        <end position="187"/>
    </location>
</feature>
<dbReference type="EMBL" id="LFXJ01000010">
    <property type="protein sequence ID" value="KMY29272.1"/>
    <property type="molecule type" value="Genomic_DNA"/>
</dbReference>
<organism evidence="2 3">
    <name type="scientific">Lysinibacillus xylanilyticus</name>
    <dbReference type="NCBI Taxonomy" id="582475"/>
    <lineage>
        <taxon>Bacteria</taxon>
        <taxon>Bacillati</taxon>
        <taxon>Bacillota</taxon>
        <taxon>Bacilli</taxon>
        <taxon>Bacillales</taxon>
        <taxon>Bacillaceae</taxon>
        <taxon>Lysinibacillus</taxon>
    </lineage>
</organism>
<feature type="transmembrane region" description="Helical" evidence="1">
    <location>
        <begin position="17"/>
        <end position="40"/>
    </location>
</feature>
<keyword evidence="1" id="KW-0472">Membrane</keyword>
<dbReference type="GeneID" id="96600379"/>
<name>A0A0K9F517_9BACI</name>
<accession>A0A0K9F517</accession>
<proteinExistence type="predicted"/>
<feature type="transmembrane region" description="Helical" evidence="1">
    <location>
        <begin position="222"/>
        <end position="240"/>
    </location>
</feature>
<evidence type="ECO:0000313" key="3">
    <source>
        <dbReference type="Proteomes" id="UP000037326"/>
    </source>
</evidence>
<dbReference type="Pfam" id="PF12730">
    <property type="entry name" value="ABC2_membrane_4"/>
    <property type="match status" value="1"/>
</dbReference>
<dbReference type="AlphaFoldDB" id="A0A0K9F517"/>
<evidence type="ECO:0000313" key="2">
    <source>
        <dbReference type="EMBL" id="KMY29272.1"/>
    </source>
</evidence>
<dbReference type="Proteomes" id="UP000037326">
    <property type="component" value="Unassembled WGS sequence"/>
</dbReference>
<feature type="transmembrane region" description="Helical" evidence="1">
    <location>
        <begin position="138"/>
        <end position="156"/>
    </location>
</feature>
<dbReference type="PATRIC" id="fig|582475.4.peg.2949"/>
<sequence>MIKTLGLEYYKIRRKKIWLMITLFLGVEMLWAFMSITRSIAKNPDHAVWESIVFNISSMNGLFMPIISAIVVSRICDMEHKGATWKLLVATNVRRGNLYAAKYICANSLLLFGILTQAVMMIVFGLMKGFPGTPPIEILLQFIVVNLLTTLAVTALQQWISLAIKNQTFALCLGMLGGFVGMTAGLFPGEARHIFIWSYYLDLSPVTFHYTGSTSLYITQPVGAGIVLFALAMTVLFYIAGSIHVSRQEI</sequence>
<comment type="caution">
    <text evidence="2">The sequence shown here is derived from an EMBL/GenBank/DDBJ whole genome shotgun (WGS) entry which is preliminary data.</text>
</comment>
<feature type="transmembrane region" description="Helical" evidence="1">
    <location>
        <begin position="52"/>
        <end position="72"/>
    </location>
</feature>
<reference evidence="3" key="1">
    <citation type="submission" date="2015-07" db="EMBL/GenBank/DDBJ databases">
        <authorList>
            <consortium name="Consortium for Microbial Forensics and Genomics (microFORGE)"/>
            <person name="Knight B.M."/>
            <person name="Roberts D.P."/>
            <person name="Lin D."/>
            <person name="Hari K."/>
            <person name="Fletcher J."/>
            <person name="Melcher U."/>
            <person name="Blagden T."/>
            <person name="Winegar R.A."/>
        </authorList>
    </citation>
    <scope>NUCLEOTIDE SEQUENCE [LARGE SCALE GENOMIC DNA]</scope>
    <source>
        <strain evidence="3">DSM 23493</strain>
    </source>
</reference>
<protein>
    <submittedName>
        <fullName evidence="2">ABC transporter permease</fullName>
    </submittedName>
</protein>
<evidence type="ECO:0000256" key="1">
    <source>
        <dbReference type="SAM" id="Phobius"/>
    </source>
</evidence>
<feature type="transmembrane region" description="Helical" evidence="1">
    <location>
        <begin position="104"/>
        <end position="126"/>
    </location>
</feature>
<keyword evidence="1" id="KW-1133">Transmembrane helix</keyword>
<dbReference type="OrthoDB" id="3190532at2"/>
<dbReference type="RefSeq" id="WP_049668178.1">
    <property type="nucleotide sequence ID" value="NZ_LFXJ01000010.1"/>
</dbReference>
<gene>
    <name evidence="2" type="ORF">ACZ11_19405</name>
</gene>
<dbReference type="CDD" id="cd21809">
    <property type="entry name" value="ABC-2_lan_permease-like"/>
    <property type="match status" value="1"/>
</dbReference>